<proteinExistence type="inferred from homology"/>
<organism evidence="3 4">
    <name type="scientific">Geofilum rubicundum JCM 15548</name>
    <dbReference type="NCBI Taxonomy" id="1236989"/>
    <lineage>
        <taxon>Bacteria</taxon>
        <taxon>Pseudomonadati</taxon>
        <taxon>Bacteroidota</taxon>
        <taxon>Bacteroidia</taxon>
        <taxon>Marinilabiliales</taxon>
        <taxon>Marinilabiliaceae</taxon>
        <taxon>Geofilum</taxon>
    </lineage>
</organism>
<dbReference type="PANTHER" id="PTHR16301">
    <property type="entry name" value="IMPACT-RELATED"/>
    <property type="match status" value="1"/>
</dbReference>
<keyword evidence="4" id="KW-1185">Reference proteome</keyword>
<accession>A0A0E9LTW2</accession>
<dbReference type="GO" id="GO:0006446">
    <property type="term" value="P:regulation of translational initiation"/>
    <property type="evidence" value="ECO:0007669"/>
    <property type="project" value="TreeGrafter"/>
</dbReference>
<evidence type="ECO:0000256" key="1">
    <source>
        <dbReference type="ARBA" id="ARBA00007665"/>
    </source>
</evidence>
<comment type="caution">
    <text evidence="3">The sequence shown here is derived from an EMBL/GenBank/DDBJ whole genome shotgun (WGS) entry which is preliminary data.</text>
</comment>
<reference evidence="3 4" key="1">
    <citation type="journal article" date="2015" name="Microbes Environ.">
        <title>Distribution and evolution of nitrogen fixation genes in the phylum bacteroidetes.</title>
        <authorList>
            <person name="Inoue J."/>
            <person name="Oshima K."/>
            <person name="Suda W."/>
            <person name="Sakamoto M."/>
            <person name="Iino T."/>
            <person name="Noda S."/>
            <person name="Hongoh Y."/>
            <person name="Hattori M."/>
            <person name="Ohkuma M."/>
        </authorList>
    </citation>
    <scope>NUCLEOTIDE SEQUENCE [LARGE SCALE GENOMIC DNA]</scope>
    <source>
        <strain evidence="3">JCM 15548</strain>
    </source>
</reference>
<dbReference type="PANTHER" id="PTHR16301:SF20">
    <property type="entry name" value="IMPACT FAMILY MEMBER YIGZ"/>
    <property type="match status" value="1"/>
</dbReference>
<dbReference type="STRING" id="1236989.JCM15548_1862"/>
<dbReference type="AlphaFoldDB" id="A0A0E9LTW2"/>
<dbReference type="Pfam" id="PF01205">
    <property type="entry name" value="Impact_N"/>
    <property type="match status" value="1"/>
</dbReference>
<name>A0A0E9LTW2_9BACT</name>
<dbReference type="GO" id="GO:0005737">
    <property type="term" value="C:cytoplasm"/>
    <property type="evidence" value="ECO:0007669"/>
    <property type="project" value="TreeGrafter"/>
</dbReference>
<sequence>MLLDDVYKTIDGPAQGLYKEKGSKFLAFAWPVQSEEEIKNYITELKTEYYDARHHCYAWQIGLDGTNHRANDDGEPSGTAGKPIHGQIRSFELTHILIVVVRYFGGTKLGTSGLIHAYKTAAADAINQAAIVEKTLDGQIDFKFPYKAMNDVMRVIKEEAPDIICQNFDLTCAMTLSIRQSKMELLLSRLEKIDHLIMD</sequence>
<dbReference type="InterPro" id="IPR023582">
    <property type="entry name" value="Impact"/>
</dbReference>
<gene>
    <name evidence="3" type="ORF">JCM15548_1862</name>
</gene>
<protein>
    <submittedName>
        <fullName evidence="3">Protein co-occurring with transport systems</fullName>
    </submittedName>
</protein>
<dbReference type="EMBL" id="BAZW01000004">
    <property type="protein sequence ID" value="GAO28738.1"/>
    <property type="molecule type" value="Genomic_DNA"/>
</dbReference>
<evidence type="ECO:0000313" key="3">
    <source>
        <dbReference type="EMBL" id="GAO28738.1"/>
    </source>
</evidence>
<dbReference type="InterPro" id="IPR001498">
    <property type="entry name" value="Impact_N"/>
</dbReference>
<feature type="domain" description="Impact N-terminal" evidence="2">
    <location>
        <begin position="21"/>
        <end position="126"/>
    </location>
</feature>
<dbReference type="Gene3D" id="3.30.230.30">
    <property type="entry name" value="Impact, N-terminal domain"/>
    <property type="match status" value="1"/>
</dbReference>
<dbReference type="SUPFAM" id="SSF54211">
    <property type="entry name" value="Ribosomal protein S5 domain 2-like"/>
    <property type="match status" value="1"/>
</dbReference>
<dbReference type="Proteomes" id="UP000032900">
    <property type="component" value="Unassembled WGS sequence"/>
</dbReference>
<comment type="similarity">
    <text evidence="1">Belongs to the IMPACT family.</text>
</comment>
<evidence type="ECO:0000259" key="2">
    <source>
        <dbReference type="Pfam" id="PF01205"/>
    </source>
</evidence>
<dbReference type="InterPro" id="IPR036956">
    <property type="entry name" value="Impact_N_sf"/>
</dbReference>
<evidence type="ECO:0000313" key="4">
    <source>
        <dbReference type="Proteomes" id="UP000032900"/>
    </source>
</evidence>
<dbReference type="InterPro" id="IPR020568">
    <property type="entry name" value="Ribosomal_Su5_D2-typ_SF"/>
</dbReference>